<dbReference type="AlphaFoldDB" id="A0A3B1DUQ7"/>
<proteinExistence type="predicted"/>
<accession>A0A3B1DUQ7</accession>
<gene>
    <name evidence="1" type="ORF">MNBD_NITROSPINAE05-1300</name>
</gene>
<dbReference type="EMBL" id="UOGG01000196">
    <property type="protein sequence ID" value="VAX32347.1"/>
    <property type="molecule type" value="Genomic_DNA"/>
</dbReference>
<name>A0A3B1DUQ7_9ZZZZ</name>
<reference evidence="1" key="1">
    <citation type="submission" date="2018-06" db="EMBL/GenBank/DDBJ databases">
        <authorList>
            <person name="Zhirakovskaya E."/>
        </authorList>
    </citation>
    <scope>NUCLEOTIDE SEQUENCE</scope>
</reference>
<organism evidence="1">
    <name type="scientific">hydrothermal vent metagenome</name>
    <dbReference type="NCBI Taxonomy" id="652676"/>
    <lineage>
        <taxon>unclassified sequences</taxon>
        <taxon>metagenomes</taxon>
        <taxon>ecological metagenomes</taxon>
    </lineage>
</organism>
<sequence length="164" mass="17953">MKAMKSILVALMFCLLAGPAVAEEKAPLVIGKNLKVGMPVSQVIALMGIPDKFTVNRGTEPLTDSVVIEYLNQGVVVHAVNKSTLVDEIEILPTFKGSFAKGVKIGAKFNDLVAKYGVPKTMNAQIARYPEQGMFFQLEKESLVSAKVFRKNSPILDLKLINRY</sequence>
<protein>
    <submittedName>
        <fullName evidence="1">Uncharacterized protein</fullName>
    </submittedName>
</protein>
<evidence type="ECO:0000313" key="1">
    <source>
        <dbReference type="EMBL" id="VAX32347.1"/>
    </source>
</evidence>